<dbReference type="EMBL" id="BAAAYN010000054">
    <property type="protein sequence ID" value="GAA3396259.1"/>
    <property type="molecule type" value="Genomic_DNA"/>
</dbReference>
<reference evidence="2" key="1">
    <citation type="journal article" date="2019" name="Int. J. Syst. Evol. Microbiol.">
        <title>The Global Catalogue of Microorganisms (GCM) 10K type strain sequencing project: providing services to taxonomists for standard genome sequencing and annotation.</title>
        <authorList>
            <consortium name="The Broad Institute Genomics Platform"/>
            <consortium name="The Broad Institute Genome Sequencing Center for Infectious Disease"/>
            <person name="Wu L."/>
            <person name="Ma J."/>
        </authorList>
    </citation>
    <scope>NUCLEOTIDE SEQUENCE [LARGE SCALE GENOMIC DNA]</scope>
    <source>
        <strain evidence="2">JCM 9458</strain>
    </source>
</reference>
<keyword evidence="2" id="KW-1185">Reference proteome</keyword>
<gene>
    <name evidence="1" type="ORF">GCM10020369_72310</name>
</gene>
<proteinExistence type="predicted"/>
<sequence>MTIRLSDTSFAGTARTLVAVGTSSEASMFWTIRAAAPRIGLVTGPASFGSGAFSAAFAGAGFAGAGLGGADLAAVPPADPVEVAVGAGPGLGAGFGGAGLGAALLASVAGEGAAPFEEDVEPPARPSARSAVGTVPFSSVAGPLVLPTPVGL</sequence>
<dbReference type="Proteomes" id="UP001501676">
    <property type="component" value="Unassembled WGS sequence"/>
</dbReference>
<evidence type="ECO:0000313" key="2">
    <source>
        <dbReference type="Proteomes" id="UP001501676"/>
    </source>
</evidence>
<comment type="caution">
    <text evidence="1">The sequence shown here is derived from an EMBL/GenBank/DDBJ whole genome shotgun (WGS) entry which is preliminary data.</text>
</comment>
<protein>
    <submittedName>
        <fullName evidence="1">Uncharacterized protein</fullName>
    </submittedName>
</protein>
<name>A0ABP6T8U6_9ACTN</name>
<evidence type="ECO:0000313" key="1">
    <source>
        <dbReference type="EMBL" id="GAA3396259.1"/>
    </source>
</evidence>
<organism evidence="1 2">
    <name type="scientific">Cryptosporangium minutisporangium</name>
    <dbReference type="NCBI Taxonomy" id="113569"/>
    <lineage>
        <taxon>Bacteria</taxon>
        <taxon>Bacillati</taxon>
        <taxon>Actinomycetota</taxon>
        <taxon>Actinomycetes</taxon>
        <taxon>Cryptosporangiales</taxon>
        <taxon>Cryptosporangiaceae</taxon>
        <taxon>Cryptosporangium</taxon>
    </lineage>
</organism>
<accession>A0ABP6T8U6</accession>